<evidence type="ECO:0000313" key="1">
    <source>
        <dbReference type="EMBL" id="GIY37598.1"/>
    </source>
</evidence>
<reference evidence="1 2" key="1">
    <citation type="submission" date="2021-06" db="EMBL/GenBank/DDBJ databases">
        <title>Caerostris extrusa draft genome.</title>
        <authorList>
            <person name="Kono N."/>
            <person name="Arakawa K."/>
        </authorList>
    </citation>
    <scope>NUCLEOTIDE SEQUENCE [LARGE SCALE GENOMIC DNA]</scope>
</reference>
<name>A0AAV4ST53_CAEEX</name>
<proteinExistence type="predicted"/>
<evidence type="ECO:0000313" key="2">
    <source>
        <dbReference type="Proteomes" id="UP001054945"/>
    </source>
</evidence>
<dbReference type="Proteomes" id="UP001054945">
    <property type="component" value="Unassembled WGS sequence"/>
</dbReference>
<sequence>MDYTLQCRFCFLLLSCHIRVDVKRVAARNAADSAIGDIELKAGCRVHIYKIDVNVGQYPTHTVLPTSGFGIIQPFLRYADWSDTGRPDLSLFHDFAG</sequence>
<dbReference type="AlphaFoldDB" id="A0AAV4ST53"/>
<accession>A0AAV4ST53</accession>
<protein>
    <submittedName>
        <fullName evidence="1">Uncharacterized protein</fullName>
    </submittedName>
</protein>
<organism evidence="1 2">
    <name type="scientific">Caerostris extrusa</name>
    <name type="common">Bark spider</name>
    <name type="synonym">Caerostris bankana</name>
    <dbReference type="NCBI Taxonomy" id="172846"/>
    <lineage>
        <taxon>Eukaryota</taxon>
        <taxon>Metazoa</taxon>
        <taxon>Ecdysozoa</taxon>
        <taxon>Arthropoda</taxon>
        <taxon>Chelicerata</taxon>
        <taxon>Arachnida</taxon>
        <taxon>Araneae</taxon>
        <taxon>Araneomorphae</taxon>
        <taxon>Entelegynae</taxon>
        <taxon>Araneoidea</taxon>
        <taxon>Araneidae</taxon>
        <taxon>Caerostris</taxon>
    </lineage>
</organism>
<gene>
    <name evidence="1" type="ORF">CEXT_20821</name>
</gene>
<dbReference type="EMBL" id="BPLR01010185">
    <property type="protein sequence ID" value="GIY37598.1"/>
    <property type="molecule type" value="Genomic_DNA"/>
</dbReference>
<comment type="caution">
    <text evidence="1">The sequence shown here is derived from an EMBL/GenBank/DDBJ whole genome shotgun (WGS) entry which is preliminary data.</text>
</comment>
<keyword evidence="2" id="KW-1185">Reference proteome</keyword>